<keyword evidence="3" id="KW-0808">Transferase</keyword>
<organism evidence="3 4">
    <name type="scientific">Dyadobacter linearis</name>
    <dbReference type="NCBI Taxonomy" id="2823330"/>
    <lineage>
        <taxon>Bacteria</taxon>
        <taxon>Pseudomonadati</taxon>
        <taxon>Bacteroidota</taxon>
        <taxon>Cytophagia</taxon>
        <taxon>Cytophagales</taxon>
        <taxon>Spirosomataceae</taxon>
        <taxon>Dyadobacter</taxon>
    </lineage>
</organism>
<dbReference type="PANTHER" id="PTHR21064">
    <property type="entry name" value="AMINOGLYCOSIDE PHOSPHOTRANSFERASE DOMAIN-CONTAINING PROTEIN-RELATED"/>
    <property type="match status" value="1"/>
</dbReference>
<sequence length="329" mass="37941">MKPIFPATYSTLSPHALADFLTERYPLDSVHCTFLVRGVGDTYLVDSDQGRFILRIYRATHRSFSHVQAEVALLKALQHAGVAVAYPIVDRLEECIHQLNAVEGSRYAVLFSYAPGQPMRILNNSQLRALGHETARFHQISSTIALLGERWIFDLDTTLFQPLERLKSAFLADQENYLWLQQAARQIETKIALVNTTRFLSGYCHFDLLPKNMHFEGDSVTLFDFDFMGYGWLVYDLVSFWQHLALEVYAGRMSQSAFEEAYGIFLESYQSCHPISDQELALVPYLSLGFWLFYMGFHTTHDQFTSYLRPSHLKVYTGFLRHLATSYWE</sequence>
<dbReference type="InterPro" id="IPR050249">
    <property type="entry name" value="Pseudomonas-type_ThrB"/>
</dbReference>
<dbReference type="Proteomes" id="UP000679725">
    <property type="component" value="Unassembled WGS sequence"/>
</dbReference>
<name>A0ABN7RMN3_9BACT</name>
<dbReference type="InterPro" id="IPR011009">
    <property type="entry name" value="Kinase-like_dom_sf"/>
</dbReference>
<dbReference type="PANTHER" id="PTHR21064:SF6">
    <property type="entry name" value="AMINOGLYCOSIDE PHOSPHOTRANSFERASE DOMAIN-CONTAINING PROTEIN"/>
    <property type="match status" value="1"/>
</dbReference>
<dbReference type="SUPFAM" id="SSF56112">
    <property type="entry name" value="Protein kinase-like (PK-like)"/>
    <property type="match status" value="1"/>
</dbReference>
<proteinExistence type="inferred from homology"/>
<feature type="domain" description="Aminoglycoside phosphotransferase" evidence="2">
    <location>
        <begin position="40"/>
        <end position="243"/>
    </location>
</feature>
<dbReference type="InterPro" id="IPR002575">
    <property type="entry name" value="Aminoglycoside_PTrfase"/>
</dbReference>
<accession>A0ABN7RMN3</accession>
<protein>
    <submittedName>
        <fullName evidence="3">Homoserine kinase</fullName>
        <ecNumber evidence="3">2.7.1.39</ecNumber>
    </submittedName>
</protein>
<keyword evidence="4" id="KW-1185">Reference proteome</keyword>
<dbReference type="EMBL" id="CAJRAU010000013">
    <property type="protein sequence ID" value="CAG5074759.1"/>
    <property type="molecule type" value="Genomic_DNA"/>
</dbReference>
<evidence type="ECO:0000259" key="2">
    <source>
        <dbReference type="Pfam" id="PF01636"/>
    </source>
</evidence>
<keyword evidence="3" id="KW-0418">Kinase</keyword>
<gene>
    <name evidence="3" type="primary">thrB_2</name>
    <name evidence="3" type="ORF">DYBT9623_05447</name>
</gene>
<dbReference type="RefSeq" id="WP_215236665.1">
    <property type="nucleotide sequence ID" value="NZ_CAJRAU010000013.1"/>
</dbReference>
<dbReference type="GO" id="GO:0004413">
    <property type="term" value="F:homoserine kinase activity"/>
    <property type="evidence" value="ECO:0007669"/>
    <property type="project" value="UniProtKB-EC"/>
</dbReference>
<comment type="caution">
    <text evidence="3">The sequence shown here is derived from an EMBL/GenBank/DDBJ whole genome shotgun (WGS) entry which is preliminary data.</text>
</comment>
<dbReference type="Gene3D" id="3.90.1200.10">
    <property type="match status" value="1"/>
</dbReference>
<evidence type="ECO:0000313" key="3">
    <source>
        <dbReference type="EMBL" id="CAG5074759.1"/>
    </source>
</evidence>
<comment type="similarity">
    <text evidence="1">Belongs to the pseudomonas-type ThrB family.</text>
</comment>
<dbReference type="EC" id="2.7.1.39" evidence="3"/>
<evidence type="ECO:0000256" key="1">
    <source>
        <dbReference type="ARBA" id="ARBA00038240"/>
    </source>
</evidence>
<evidence type="ECO:0000313" key="4">
    <source>
        <dbReference type="Proteomes" id="UP000679725"/>
    </source>
</evidence>
<dbReference type="Gene3D" id="3.30.200.20">
    <property type="entry name" value="Phosphorylase Kinase, domain 1"/>
    <property type="match status" value="1"/>
</dbReference>
<dbReference type="Pfam" id="PF01636">
    <property type="entry name" value="APH"/>
    <property type="match status" value="1"/>
</dbReference>
<reference evidence="3 4" key="1">
    <citation type="submission" date="2021-04" db="EMBL/GenBank/DDBJ databases">
        <authorList>
            <person name="Rodrigo-Torres L."/>
            <person name="Arahal R. D."/>
            <person name="Lucena T."/>
        </authorList>
    </citation>
    <scope>NUCLEOTIDE SEQUENCE [LARGE SCALE GENOMIC DNA]</scope>
    <source>
        <strain evidence="3 4">CECT 9623</strain>
    </source>
</reference>